<feature type="compositionally biased region" description="Polar residues" evidence="3">
    <location>
        <begin position="35"/>
        <end position="48"/>
    </location>
</feature>
<reference evidence="5" key="1">
    <citation type="journal article" date="2020" name="BMC Genomics">
        <title>Correction to: Identification and distribution of gene clusters required for synthesis of sphingolipid metabolism inhibitors in diverse species of the filamentous fungus Fusarium.</title>
        <authorList>
            <person name="Kim H.S."/>
            <person name="Lohmar J.M."/>
            <person name="Busman M."/>
            <person name="Brown D.W."/>
            <person name="Naumann T.A."/>
            <person name="Divon H.H."/>
            <person name="Lysoe E."/>
            <person name="Uhlig S."/>
            <person name="Proctor R.H."/>
        </authorList>
    </citation>
    <scope>NUCLEOTIDE SEQUENCE</scope>
    <source>
        <strain evidence="5">NRRL 45417</strain>
    </source>
</reference>
<evidence type="ECO:0000313" key="6">
    <source>
        <dbReference type="Proteomes" id="UP000604273"/>
    </source>
</evidence>
<dbReference type="InterPro" id="IPR042185">
    <property type="entry name" value="Serpin_sf_2"/>
</dbReference>
<dbReference type="InterPro" id="IPR023796">
    <property type="entry name" value="Serpin_dom"/>
</dbReference>
<dbReference type="InterPro" id="IPR000215">
    <property type="entry name" value="Serpin_fam"/>
</dbReference>
<dbReference type="OrthoDB" id="1063785at2759"/>
<gene>
    <name evidence="5" type="ORF">FGADI_11478</name>
</gene>
<dbReference type="Gene3D" id="3.30.497.10">
    <property type="entry name" value="Antithrombin, subunit I, domain 2"/>
    <property type="match status" value="1"/>
</dbReference>
<dbReference type="PROSITE" id="PS00284">
    <property type="entry name" value="SERPIN"/>
    <property type="match status" value="1"/>
</dbReference>
<dbReference type="EMBL" id="JABFAI010000341">
    <property type="protein sequence ID" value="KAF4946041.1"/>
    <property type="molecule type" value="Genomic_DNA"/>
</dbReference>
<comment type="similarity">
    <text evidence="1 2">Belongs to the serpin family.</text>
</comment>
<dbReference type="AlphaFoldDB" id="A0A8H4SUE7"/>
<dbReference type="CDD" id="cd00172">
    <property type="entry name" value="serpin"/>
    <property type="match status" value="1"/>
</dbReference>
<dbReference type="Gene3D" id="2.30.39.10">
    <property type="entry name" value="Alpha-1-antitrypsin, domain 1"/>
    <property type="match status" value="1"/>
</dbReference>
<organism evidence="5 6">
    <name type="scientific">Fusarium gaditjirri</name>
    <dbReference type="NCBI Taxonomy" id="282569"/>
    <lineage>
        <taxon>Eukaryota</taxon>
        <taxon>Fungi</taxon>
        <taxon>Dikarya</taxon>
        <taxon>Ascomycota</taxon>
        <taxon>Pezizomycotina</taxon>
        <taxon>Sordariomycetes</taxon>
        <taxon>Hypocreomycetidae</taxon>
        <taxon>Hypocreales</taxon>
        <taxon>Nectriaceae</taxon>
        <taxon>Fusarium</taxon>
        <taxon>Fusarium nisikadoi species complex</taxon>
    </lineage>
</organism>
<evidence type="ECO:0000259" key="4">
    <source>
        <dbReference type="SMART" id="SM00093"/>
    </source>
</evidence>
<dbReference type="PANTHER" id="PTHR11461:SF211">
    <property type="entry name" value="GH10112P-RELATED"/>
    <property type="match status" value="1"/>
</dbReference>
<reference evidence="5" key="2">
    <citation type="submission" date="2020-05" db="EMBL/GenBank/DDBJ databases">
        <authorList>
            <person name="Kim H.-S."/>
            <person name="Proctor R.H."/>
            <person name="Brown D.W."/>
        </authorList>
    </citation>
    <scope>NUCLEOTIDE SEQUENCE</scope>
    <source>
        <strain evidence="5">NRRL 45417</strain>
    </source>
</reference>
<feature type="domain" description="Serpin" evidence="4">
    <location>
        <begin position="79"/>
        <end position="434"/>
    </location>
</feature>
<proteinExistence type="inferred from homology"/>
<name>A0A8H4SUE7_9HYPO</name>
<dbReference type="SMART" id="SM00093">
    <property type="entry name" value="SERPIN"/>
    <property type="match status" value="1"/>
</dbReference>
<accession>A0A8H4SUE7</accession>
<dbReference type="SUPFAM" id="SSF56574">
    <property type="entry name" value="Serpins"/>
    <property type="match status" value="1"/>
</dbReference>
<dbReference type="Proteomes" id="UP000604273">
    <property type="component" value="Unassembled WGS sequence"/>
</dbReference>
<feature type="compositionally biased region" description="Basic and acidic residues" evidence="3">
    <location>
        <begin position="52"/>
        <end position="63"/>
    </location>
</feature>
<protein>
    <recommendedName>
        <fullName evidence="4">Serpin domain-containing protein</fullName>
    </recommendedName>
</protein>
<feature type="region of interest" description="Disordered" evidence="3">
    <location>
        <begin position="1"/>
        <end position="63"/>
    </location>
</feature>
<dbReference type="GO" id="GO:0004867">
    <property type="term" value="F:serine-type endopeptidase inhibitor activity"/>
    <property type="evidence" value="ECO:0007669"/>
    <property type="project" value="InterPro"/>
</dbReference>
<keyword evidence="6" id="KW-1185">Reference proteome</keyword>
<dbReference type="InterPro" id="IPR023795">
    <property type="entry name" value="Serpin_CS"/>
</dbReference>
<dbReference type="InterPro" id="IPR036186">
    <property type="entry name" value="Serpin_sf"/>
</dbReference>
<evidence type="ECO:0000256" key="2">
    <source>
        <dbReference type="RuleBase" id="RU000411"/>
    </source>
</evidence>
<comment type="caution">
    <text evidence="5">The sequence shown here is derived from an EMBL/GenBank/DDBJ whole genome shotgun (WGS) entry which is preliminary data.</text>
</comment>
<dbReference type="InterPro" id="IPR042178">
    <property type="entry name" value="Serpin_sf_1"/>
</dbReference>
<evidence type="ECO:0000313" key="5">
    <source>
        <dbReference type="EMBL" id="KAF4946041.1"/>
    </source>
</evidence>
<dbReference type="PANTHER" id="PTHR11461">
    <property type="entry name" value="SERINE PROTEASE INHIBITOR, SERPIN"/>
    <property type="match status" value="1"/>
</dbReference>
<evidence type="ECO:0000256" key="1">
    <source>
        <dbReference type="ARBA" id="ARBA00009500"/>
    </source>
</evidence>
<evidence type="ECO:0000256" key="3">
    <source>
        <dbReference type="SAM" id="MobiDB-lite"/>
    </source>
</evidence>
<dbReference type="Pfam" id="PF00079">
    <property type="entry name" value="Serpin"/>
    <property type="match status" value="1"/>
</dbReference>
<sequence length="435" mass="47538">MDLPRRSKRLAGEHPAIETASSCDTPVPSPRPQQMPHQLSGPSSTPGKHTQRPVEQRHQEKDGLAPCSSIAQTTQNIGWSLLQRVAGFQHADQVEATVLSPVSVLIAVAMLAGAADSHRRSQFQQKLGVAEGLRAHVSALYADLASLANQDIISLANAVFADQSVEIATEYKKYLGAFQAQSWQFPSLADSVKDINSWISQNTLGRITDLLSSRALRKCHVVLANAVAFKGTWKTKFNRQNTVLEHPFHLGNGSSRAVEMMFLYKEYVETASGSNYTAVRVPYATESDSSPAALVAWLPNPGFTIRSLLEQLSTTNSEGPSFRRRKLTKFGFPKFETKSKVSLIDELVGLGFPIKGNYPEMGSGPTEVTAISHEATIKVDEEGAEATAATVVLVARKRSMVVSEEVLVFDRPFLYIIEAGENRHVIMCGVFSFPV</sequence>